<accession>A0ABQ2GKY7</accession>
<gene>
    <name evidence="2" type="ORF">GCM10010841_07500</name>
</gene>
<evidence type="ECO:0000313" key="3">
    <source>
        <dbReference type="Proteomes" id="UP000661918"/>
    </source>
</evidence>
<organism evidence="2 3">
    <name type="scientific">Deinococcus aerophilus</name>
    <dbReference type="NCBI Taxonomy" id="522488"/>
    <lineage>
        <taxon>Bacteria</taxon>
        <taxon>Thermotogati</taxon>
        <taxon>Deinococcota</taxon>
        <taxon>Deinococci</taxon>
        <taxon>Deinococcales</taxon>
        <taxon>Deinococcaceae</taxon>
        <taxon>Deinococcus</taxon>
    </lineage>
</organism>
<evidence type="ECO:0000259" key="1">
    <source>
        <dbReference type="Pfam" id="PF12229"/>
    </source>
</evidence>
<name>A0ABQ2GKY7_9DEIO</name>
<protein>
    <recommendedName>
        <fullName evidence="1">YoaR-like putative peptidoglycan binding domain-containing protein</fullName>
    </recommendedName>
</protein>
<dbReference type="Proteomes" id="UP000661918">
    <property type="component" value="Unassembled WGS sequence"/>
</dbReference>
<dbReference type="InterPro" id="IPR022029">
    <property type="entry name" value="YoaR-like_PG-bd"/>
</dbReference>
<reference evidence="3" key="1">
    <citation type="journal article" date="2019" name="Int. J. Syst. Evol. Microbiol.">
        <title>The Global Catalogue of Microorganisms (GCM) 10K type strain sequencing project: providing services to taxonomists for standard genome sequencing and annotation.</title>
        <authorList>
            <consortium name="The Broad Institute Genomics Platform"/>
            <consortium name="The Broad Institute Genome Sequencing Center for Infectious Disease"/>
            <person name="Wu L."/>
            <person name="Ma J."/>
        </authorList>
    </citation>
    <scope>NUCLEOTIDE SEQUENCE [LARGE SCALE GENOMIC DNA]</scope>
    <source>
        <strain evidence="3">JCM 15443</strain>
    </source>
</reference>
<dbReference type="Pfam" id="PF12229">
    <property type="entry name" value="PG_binding_4"/>
    <property type="match status" value="1"/>
</dbReference>
<dbReference type="InterPro" id="IPR052913">
    <property type="entry name" value="Glycopeptide_resist_protein"/>
</dbReference>
<evidence type="ECO:0000313" key="2">
    <source>
        <dbReference type="EMBL" id="GGM01489.1"/>
    </source>
</evidence>
<keyword evidence="3" id="KW-1185">Reference proteome</keyword>
<sequence>MKFAQTPQREAPYTAGVKFWVGGISALALLGGALAVGAVAGSDDQLAPGFRVGGVDVGGLTRAQALAAVSGQTLRAPQVTVVAGHHRWTVEAGALGWHADAEASVAAAERATAERTALQRLRGLVGQEQPQNFPLVAAVDAAAAGRALATLTAGLVTPPTDARVYFDKVALRYAVRADAPGQEFEVEAAARAYAAAPATTLLRVTVQDRMAQVRAQDLQGHVAQGNALMRPFGATLAGTKRKGVLTALQVANLYWVRPEGVVPDPAALKRAFGLLTETVDQPARNARFAARGDKLVGMPEQAGRVTDRAAAYAAFKTAVFDASKTSVILASRVTTPTLTLKQLPDAGKLQLIHTGRSTYDHSSPERRTNVANAAARIDGTVVPVGGTFSFLENLGSITPENGFVGGLIISGGRTVDGLGGGVCQVSTTTFRALYGAGLPVVERNQHSYRVGYYEPQVGFEAAVYDPGLDLKMKNDTGGPLLIRTVNDDAHSTLEVQLWGLKPQRTVKVSPAVILSRTAHPPAKYVVNEKMRPGTSRQVDWAQDGYKLYITRTIKDSSGVRTDTVGTEYQPWQAVYEVGPSN</sequence>
<feature type="domain" description="YoaR-like putative peptidoglycan binding" evidence="1">
    <location>
        <begin position="88"/>
        <end position="188"/>
    </location>
</feature>
<proteinExistence type="predicted"/>
<dbReference type="PANTHER" id="PTHR35788">
    <property type="entry name" value="EXPORTED PROTEIN-RELATED"/>
    <property type="match status" value="1"/>
</dbReference>
<comment type="caution">
    <text evidence="2">The sequence shown here is derived from an EMBL/GenBank/DDBJ whole genome shotgun (WGS) entry which is preliminary data.</text>
</comment>
<dbReference type="EMBL" id="BMOM01000004">
    <property type="protein sequence ID" value="GGM01489.1"/>
    <property type="molecule type" value="Genomic_DNA"/>
</dbReference>
<dbReference type="InterPro" id="IPR007391">
    <property type="entry name" value="Vancomycin_resist_VanW"/>
</dbReference>
<dbReference type="Pfam" id="PF04294">
    <property type="entry name" value="VanW"/>
    <property type="match status" value="1"/>
</dbReference>
<dbReference type="PANTHER" id="PTHR35788:SF1">
    <property type="entry name" value="EXPORTED PROTEIN"/>
    <property type="match status" value="1"/>
</dbReference>